<protein>
    <recommendedName>
        <fullName evidence="1">GIY-YIG domain-containing protein</fullName>
    </recommendedName>
</protein>
<name>A0A816QD00_9BILA</name>
<dbReference type="Proteomes" id="UP000681720">
    <property type="component" value="Unassembled WGS sequence"/>
</dbReference>
<dbReference type="Proteomes" id="UP000663855">
    <property type="component" value="Unassembled WGS sequence"/>
</dbReference>
<evidence type="ECO:0000313" key="4">
    <source>
        <dbReference type="EMBL" id="CAF2060266.1"/>
    </source>
</evidence>
<dbReference type="AlphaFoldDB" id="A0A816QD00"/>
<dbReference type="Proteomes" id="UP000681967">
    <property type="component" value="Unassembled WGS sequence"/>
</dbReference>
<organism evidence="4 8">
    <name type="scientific">Rotaria magnacalcarata</name>
    <dbReference type="NCBI Taxonomy" id="392030"/>
    <lineage>
        <taxon>Eukaryota</taxon>
        <taxon>Metazoa</taxon>
        <taxon>Spiralia</taxon>
        <taxon>Gnathifera</taxon>
        <taxon>Rotifera</taxon>
        <taxon>Eurotatoria</taxon>
        <taxon>Bdelloidea</taxon>
        <taxon>Philodinida</taxon>
        <taxon>Philodinidae</taxon>
        <taxon>Rotaria</taxon>
    </lineage>
</organism>
<gene>
    <name evidence="5" type="ORF">BYL167_LOCUS31122</name>
    <name evidence="3" type="ORF">CJN711_LOCUS33088</name>
    <name evidence="6" type="ORF">GIL414_LOCUS30437</name>
    <name evidence="2" type="ORF">KQP761_LOCUS16069</name>
    <name evidence="4" type="ORF">MBJ925_LOCUS14772</name>
    <name evidence="7" type="ORF">SMN809_LOCUS31247</name>
</gene>
<dbReference type="Proteomes" id="UP000663824">
    <property type="component" value="Unassembled WGS sequence"/>
</dbReference>
<evidence type="ECO:0000313" key="7">
    <source>
        <dbReference type="EMBL" id="CAF4418785.1"/>
    </source>
</evidence>
<evidence type="ECO:0000313" key="6">
    <source>
        <dbReference type="EMBL" id="CAF4407160.1"/>
    </source>
</evidence>
<evidence type="ECO:0000313" key="2">
    <source>
        <dbReference type="EMBL" id="CAF1527322.1"/>
    </source>
</evidence>
<dbReference type="EMBL" id="CAJNRE010006930">
    <property type="protein sequence ID" value="CAF2060266.1"/>
    <property type="molecule type" value="Genomic_DNA"/>
</dbReference>
<dbReference type="OrthoDB" id="6771885at2759"/>
<dbReference type="EMBL" id="CAJOBH010053571">
    <property type="protein sequence ID" value="CAF4390423.1"/>
    <property type="molecule type" value="Genomic_DNA"/>
</dbReference>
<dbReference type="EMBL" id="CAJOBI010061821">
    <property type="protein sequence ID" value="CAF4418785.1"/>
    <property type="molecule type" value="Genomic_DNA"/>
</dbReference>
<evidence type="ECO:0000313" key="8">
    <source>
        <dbReference type="Proteomes" id="UP000663824"/>
    </source>
</evidence>
<accession>A0A816QD00</accession>
<evidence type="ECO:0000313" key="3">
    <source>
        <dbReference type="EMBL" id="CAF1582180.1"/>
    </source>
</evidence>
<proteinExistence type="predicted"/>
<comment type="caution">
    <text evidence="4">The sequence shown here is derived from an EMBL/GenBank/DDBJ whole genome shotgun (WGS) entry which is preliminary data.</text>
</comment>
<dbReference type="PROSITE" id="PS50164">
    <property type="entry name" value="GIY_YIG"/>
    <property type="match status" value="1"/>
</dbReference>
<feature type="domain" description="GIY-YIG" evidence="1">
    <location>
        <begin position="43"/>
        <end position="132"/>
    </location>
</feature>
<dbReference type="EMBL" id="CAJNOV010015981">
    <property type="protein sequence ID" value="CAF1582180.1"/>
    <property type="molecule type" value="Genomic_DNA"/>
</dbReference>
<dbReference type="EMBL" id="CAJNOW010007997">
    <property type="protein sequence ID" value="CAF1527322.1"/>
    <property type="molecule type" value="Genomic_DNA"/>
</dbReference>
<reference evidence="4" key="1">
    <citation type="submission" date="2021-02" db="EMBL/GenBank/DDBJ databases">
        <authorList>
            <person name="Nowell W R."/>
        </authorList>
    </citation>
    <scope>NUCLEOTIDE SEQUENCE</scope>
</reference>
<dbReference type="Proteomes" id="UP000663834">
    <property type="component" value="Unassembled WGS sequence"/>
</dbReference>
<dbReference type="InterPro" id="IPR035901">
    <property type="entry name" value="GIY-YIG_endonuc_sf"/>
</dbReference>
<dbReference type="SUPFAM" id="SSF82771">
    <property type="entry name" value="GIY-YIG endonuclease"/>
    <property type="match status" value="1"/>
</dbReference>
<dbReference type="Gene3D" id="3.40.1440.10">
    <property type="entry name" value="GIY-YIG endonuclease"/>
    <property type="match status" value="1"/>
</dbReference>
<dbReference type="Proteomes" id="UP000676336">
    <property type="component" value="Unassembled WGS sequence"/>
</dbReference>
<dbReference type="InterPro" id="IPR000305">
    <property type="entry name" value="GIY-YIG_endonuc"/>
</dbReference>
<evidence type="ECO:0000259" key="1">
    <source>
        <dbReference type="PROSITE" id="PS50164"/>
    </source>
</evidence>
<evidence type="ECO:0000313" key="5">
    <source>
        <dbReference type="EMBL" id="CAF4390423.1"/>
    </source>
</evidence>
<sequence>MTNKFKQKVESLFPTTDVIFGFKKGLTLSKLFIKNFKGTDPMNIGVVYKLTCNKCDQIYIGQTKLNVNERMTQHKNGLRKLDISRAADHMIQNNQHVVNFDKPEKIARDSHRKRREIKETILSAQHQHTYNKVSHDLLIFKN</sequence>
<dbReference type="Pfam" id="PF01541">
    <property type="entry name" value="GIY-YIG"/>
    <property type="match status" value="1"/>
</dbReference>
<dbReference type="EMBL" id="CAJOBJ010058389">
    <property type="protein sequence ID" value="CAF4407160.1"/>
    <property type="molecule type" value="Genomic_DNA"/>
</dbReference>